<accession>A0A426YXH8</accession>
<evidence type="ECO:0000313" key="2">
    <source>
        <dbReference type="Proteomes" id="UP000287651"/>
    </source>
</evidence>
<organism evidence="1 2">
    <name type="scientific">Ensete ventricosum</name>
    <name type="common">Abyssinian banana</name>
    <name type="synonym">Musa ensete</name>
    <dbReference type="NCBI Taxonomy" id="4639"/>
    <lineage>
        <taxon>Eukaryota</taxon>
        <taxon>Viridiplantae</taxon>
        <taxon>Streptophyta</taxon>
        <taxon>Embryophyta</taxon>
        <taxon>Tracheophyta</taxon>
        <taxon>Spermatophyta</taxon>
        <taxon>Magnoliopsida</taxon>
        <taxon>Liliopsida</taxon>
        <taxon>Zingiberales</taxon>
        <taxon>Musaceae</taxon>
        <taxon>Ensete</taxon>
    </lineage>
</organism>
<proteinExistence type="predicted"/>
<name>A0A426YXH8_ENSVE</name>
<evidence type="ECO:0000313" key="1">
    <source>
        <dbReference type="EMBL" id="RRT56418.1"/>
    </source>
</evidence>
<reference evidence="1 2" key="1">
    <citation type="journal article" date="2014" name="Agronomy (Basel)">
        <title>A Draft Genome Sequence for Ensete ventricosum, the Drought-Tolerant Tree Against Hunger.</title>
        <authorList>
            <person name="Harrison J."/>
            <person name="Moore K.A."/>
            <person name="Paszkiewicz K."/>
            <person name="Jones T."/>
            <person name="Grant M."/>
            <person name="Ambacheew D."/>
            <person name="Muzemil S."/>
            <person name="Studholme D.J."/>
        </authorList>
    </citation>
    <scope>NUCLEOTIDE SEQUENCE [LARGE SCALE GENOMIC DNA]</scope>
</reference>
<dbReference type="EMBL" id="AMZH03009647">
    <property type="protein sequence ID" value="RRT56418.1"/>
    <property type="molecule type" value="Genomic_DNA"/>
</dbReference>
<gene>
    <name evidence="1" type="ORF">B296_00022083</name>
</gene>
<dbReference type="AlphaFoldDB" id="A0A426YXH8"/>
<dbReference type="Proteomes" id="UP000287651">
    <property type="component" value="Unassembled WGS sequence"/>
</dbReference>
<comment type="caution">
    <text evidence="1">The sequence shown here is derived from an EMBL/GenBank/DDBJ whole genome shotgun (WGS) entry which is preliminary data.</text>
</comment>
<protein>
    <submittedName>
        <fullName evidence="1">Uncharacterized protein</fullName>
    </submittedName>
</protein>
<sequence>MTSNVKVAHYAGKVFDQNPHRDGRRKQQAVGAIGDNRMLHLHDSSDGLVRIDKLELTASSPRGTWTYFSFSYSSEEKRTSNTMSGASFHASPPPCVHLELLGRHLLFYNEEDHYRPCKKFVDCNRINKRSF</sequence>